<feature type="signal peptide" evidence="1">
    <location>
        <begin position="1"/>
        <end position="20"/>
    </location>
</feature>
<dbReference type="Pfam" id="PF13568">
    <property type="entry name" value="OMP_b-brl_2"/>
    <property type="match status" value="1"/>
</dbReference>
<gene>
    <name evidence="3" type="ORF">SAMN05216323_104818</name>
</gene>
<dbReference type="Proteomes" id="UP000199452">
    <property type="component" value="Unassembled WGS sequence"/>
</dbReference>
<dbReference type="STRING" id="1640674.SAMN05216323_104818"/>
<dbReference type="EMBL" id="FMYP01000048">
    <property type="protein sequence ID" value="SDC74777.1"/>
    <property type="molecule type" value="Genomic_DNA"/>
</dbReference>
<evidence type="ECO:0000259" key="2">
    <source>
        <dbReference type="Pfam" id="PF13568"/>
    </source>
</evidence>
<organism evidence="3 4">
    <name type="scientific">Williamwhitmania taraxaci</name>
    <dbReference type="NCBI Taxonomy" id="1640674"/>
    <lineage>
        <taxon>Bacteria</taxon>
        <taxon>Pseudomonadati</taxon>
        <taxon>Bacteroidota</taxon>
        <taxon>Bacteroidia</taxon>
        <taxon>Bacteroidales</taxon>
        <taxon>Williamwhitmaniaceae</taxon>
        <taxon>Williamwhitmania</taxon>
    </lineage>
</organism>
<evidence type="ECO:0000313" key="4">
    <source>
        <dbReference type="Proteomes" id="UP000199452"/>
    </source>
</evidence>
<evidence type="ECO:0000313" key="3">
    <source>
        <dbReference type="EMBL" id="SDC74777.1"/>
    </source>
</evidence>
<feature type="chain" id="PRO_5011443380" evidence="1">
    <location>
        <begin position="21"/>
        <end position="214"/>
    </location>
</feature>
<reference evidence="3 4" key="1">
    <citation type="submission" date="2016-09" db="EMBL/GenBank/DDBJ databases">
        <authorList>
            <person name="Capua I."/>
            <person name="De Benedictis P."/>
            <person name="Joannis T."/>
            <person name="Lombin L.H."/>
            <person name="Cattoli G."/>
        </authorList>
    </citation>
    <scope>NUCLEOTIDE SEQUENCE [LARGE SCALE GENOMIC DNA]</scope>
    <source>
        <strain evidence="3 4">A7P-90m</strain>
    </source>
</reference>
<dbReference type="InterPro" id="IPR025665">
    <property type="entry name" value="Beta-barrel_OMP_2"/>
</dbReference>
<dbReference type="AlphaFoldDB" id="A0A1G6P5T0"/>
<protein>
    <submittedName>
        <fullName evidence="3">Outer membrane protein beta-barrel domain-containing protein</fullName>
    </submittedName>
</protein>
<proteinExistence type="predicted"/>
<accession>A0A1G6P5T0</accession>
<dbReference type="OrthoDB" id="977141at2"/>
<evidence type="ECO:0000256" key="1">
    <source>
        <dbReference type="SAM" id="SignalP"/>
    </source>
</evidence>
<feature type="domain" description="Outer membrane protein beta-barrel" evidence="2">
    <location>
        <begin position="22"/>
        <end position="187"/>
    </location>
</feature>
<dbReference type="RefSeq" id="WP_092439414.1">
    <property type="nucleotide sequence ID" value="NZ_FMYP01000048.1"/>
</dbReference>
<keyword evidence="1" id="KW-0732">Signal</keyword>
<keyword evidence="4" id="KW-1185">Reference proteome</keyword>
<name>A0A1G6P5T0_9BACT</name>
<sequence length="214" mass="23928">MKRYFLFIVLLAASISMASAQMELGVRGGFLTTNRSFKPDRKSSSVGNANNYGLVVTNWGEKFWGIQWGIQAEVALAERGYKYLQGDTADYKLTQQMVEVPLMAQLHLTYRAVSLFLNAGPYFGYVLKQTEELTRDGITTSTDTKFLKGYDRRFQYGLTGGPGLNVHFGSIALQAEVRYYMGFAHLYNPAVEGVPSASKETGLGMFVGLMYRFK</sequence>